<evidence type="ECO:0000313" key="1">
    <source>
        <dbReference type="EMBL" id="CAF4170479.1"/>
    </source>
</evidence>
<evidence type="ECO:0000313" key="2">
    <source>
        <dbReference type="Proteomes" id="UP000663836"/>
    </source>
</evidence>
<accession>A0A820A247</accession>
<proteinExistence type="predicted"/>
<protein>
    <submittedName>
        <fullName evidence="1">Uncharacterized protein</fullName>
    </submittedName>
</protein>
<dbReference type="AlphaFoldDB" id="A0A820A247"/>
<feature type="non-terminal residue" evidence="1">
    <location>
        <position position="1"/>
    </location>
</feature>
<dbReference type="EMBL" id="CAJOBD010011647">
    <property type="protein sequence ID" value="CAF4170479.1"/>
    <property type="molecule type" value="Genomic_DNA"/>
</dbReference>
<comment type="caution">
    <text evidence="1">The sequence shown here is derived from an EMBL/GenBank/DDBJ whole genome shotgun (WGS) entry which is preliminary data.</text>
</comment>
<dbReference type="Proteomes" id="UP000663836">
    <property type="component" value="Unassembled WGS sequence"/>
</dbReference>
<organism evidence="1 2">
    <name type="scientific">Rotaria sordida</name>
    <dbReference type="NCBI Taxonomy" id="392033"/>
    <lineage>
        <taxon>Eukaryota</taxon>
        <taxon>Metazoa</taxon>
        <taxon>Spiralia</taxon>
        <taxon>Gnathifera</taxon>
        <taxon>Rotifera</taxon>
        <taxon>Eurotatoria</taxon>
        <taxon>Bdelloidea</taxon>
        <taxon>Philodinida</taxon>
        <taxon>Philodinidae</taxon>
        <taxon>Rotaria</taxon>
    </lineage>
</organism>
<gene>
    <name evidence="1" type="ORF">JBS370_LOCUS34983</name>
</gene>
<name>A0A820A247_9BILA</name>
<sequence length="164" mass="19241">MSTTENFSKCVFYKREKCDIFWSKKGNIHQELVSLSMHNESLYQHSLDIGVDLSSFTEKSLVMNRMGVPDICNDNDMICPYHRYSYGAFWRPSSLCQSLYYNHKKPKATHSLPADCYTKLIEIENFKGNKNYEFPIRQKNNVTLTDENPYSTTRISKIQAQERQ</sequence>
<reference evidence="1" key="1">
    <citation type="submission" date="2021-02" db="EMBL/GenBank/DDBJ databases">
        <authorList>
            <person name="Nowell W R."/>
        </authorList>
    </citation>
    <scope>NUCLEOTIDE SEQUENCE</scope>
</reference>